<gene>
    <name evidence="1" type="ORF">SAMN02745131_02395</name>
</gene>
<dbReference type="Proteomes" id="UP000184048">
    <property type="component" value="Unassembled WGS sequence"/>
</dbReference>
<evidence type="ECO:0000313" key="2">
    <source>
        <dbReference type="Proteomes" id="UP000184048"/>
    </source>
</evidence>
<reference evidence="1 2" key="1">
    <citation type="submission" date="2016-11" db="EMBL/GenBank/DDBJ databases">
        <authorList>
            <person name="Jaros S."/>
            <person name="Januszkiewicz K."/>
            <person name="Wedrychowicz H."/>
        </authorList>
    </citation>
    <scope>NUCLEOTIDE SEQUENCE [LARGE SCALE GENOMIC DNA]</scope>
    <source>
        <strain evidence="1 2">DSM 18119</strain>
    </source>
</reference>
<proteinExistence type="predicted"/>
<dbReference type="AlphaFoldDB" id="A0A1M5AXU3"/>
<sequence>MHRLLIIILSIVLIASCRSTKKIQTAISKKDTSAKVVLQGVREDSMQYFRKMVSEINANRIQYNTFTSKVNIDYEGSDGKKYNINANIRMYRDSAIWISANALLGIEAMRVLITKDSVKLLNKLEKTYTARSVDYLQEITSLPLDLFTLQDIIIGNPVYIDPNVVAFSKKNNTITLLSIGNWFKNLATLDAGNNSLLHLKLDDVNIARNRTADLNYSEYENKKGFLFSTKRRVSVTEKTRLDIILDFKQYELNEQVSFPFSIPKNYDRN</sequence>
<protein>
    <recommendedName>
        <fullName evidence="3">DUF4292 domain-containing protein</fullName>
    </recommendedName>
</protein>
<dbReference type="OrthoDB" id="849114at2"/>
<dbReference type="InterPro" id="IPR025634">
    <property type="entry name" value="DUF4292"/>
</dbReference>
<dbReference type="Pfam" id="PF14125">
    <property type="entry name" value="DUF4292"/>
    <property type="match status" value="1"/>
</dbReference>
<organism evidence="1 2">
    <name type="scientific">Flavisolibacter ginsengisoli DSM 18119</name>
    <dbReference type="NCBI Taxonomy" id="1121884"/>
    <lineage>
        <taxon>Bacteria</taxon>
        <taxon>Pseudomonadati</taxon>
        <taxon>Bacteroidota</taxon>
        <taxon>Chitinophagia</taxon>
        <taxon>Chitinophagales</taxon>
        <taxon>Chitinophagaceae</taxon>
        <taxon>Flavisolibacter</taxon>
    </lineage>
</organism>
<name>A0A1M5AXU3_9BACT</name>
<dbReference type="PROSITE" id="PS51257">
    <property type="entry name" value="PROKAR_LIPOPROTEIN"/>
    <property type="match status" value="1"/>
</dbReference>
<evidence type="ECO:0000313" key="1">
    <source>
        <dbReference type="EMBL" id="SHF34966.1"/>
    </source>
</evidence>
<evidence type="ECO:0008006" key="3">
    <source>
        <dbReference type="Google" id="ProtNLM"/>
    </source>
</evidence>
<dbReference type="EMBL" id="FQUU01000009">
    <property type="protein sequence ID" value="SHF34966.1"/>
    <property type="molecule type" value="Genomic_DNA"/>
</dbReference>
<dbReference type="STRING" id="1121884.SAMN02745131_02395"/>
<accession>A0A1M5AXU3</accession>
<keyword evidence="2" id="KW-1185">Reference proteome</keyword>
<dbReference type="RefSeq" id="WP_072835564.1">
    <property type="nucleotide sequence ID" value="NZ_FQUU01000009.1"/>
</dbReference>
<dbReference type="Gene3D" id="2.50.20.10">
    <property type="entry name" value="Lipoprotein localisation LolA/LolB/LppX"/>
    <property type="match status" value="1"/>
</dbReference>